<sequence length="121" mass="14308">MIELLAKITELLRSVCPETYLEWNDSDNATYPYLTYTADGEYLGRNRDGFTVDVDIFDNNSSYKNIYEIEQKIKDELCFGRIMTDDFFLMIDYQRSNTVPTGDKTIKRRTTALYIQVDWRN</sequence>
<dbReference type="EMBL" id="CP009223">
    <property type="protein sequence ID" value="AIM63066.1"/>
    <property type="molecule type" value="Genomic_DNA"/>
</dbReference>
<reference evidence="2" key="2">
    <citation type="submission" date="2014-08" db="EMBL/GenBank/DDBJ databases">
        <title>Complete genome of Weissella ceti strain WS74 isolated from diseased rainbow trout in Brazil.</title>
        <authorList>
            <person name="Figueiredo H.C.P."/>
            <person name="Leal C.A.G."/>
            <person name="Pereira F.L."/>
            <person name="Soares S.C."/>
            <person name="Dorella F.A."/>
            <person name="Carvalho A.F."/>
            <person name="Azevedo V.A.C."/>
        </authorList>
    </citation>
    <scope>NUCLEOTIDE SEQUENCE [LARGE SCALE GENOMIC DNA]</scope>
    <source>
        <strain evidence="2">WS74</strain>
    </source>
</reference>
<proteinExistence type="predicted"/>
<dbReference type="STRING" id="759620.WS105_0613"/>
<dbReference type="Proteomes" id="UP000029079">
    <property type="component" value="Chromosome"/>
</dbReference>
<evidence type="ECO:0000313" key="1">
    <source>
        <dbReference type="EMBL" id="AIM63066.1"/>
    </source>
</evidence>
<name>A0A088GGG2_9LACO</name>
<evidence type="ECO:0000313" key="2">
    <source>
        <dbReference type="Proteomes" id="UP000029079"/>
    </source>
</evidence>
<reference evidence="1 2" key="1">
    <citation type="journal article" date="2014" name="Genome Announc.">
        <title>Complete Genome Sequences of Fish Pathogenic Weissella ceti Strains WS74 and WS105.</title>
        <authorList>
            <person name="Figueiredo H.C."/>
            <person name="Leal C.A."/>
            <person name="Dorella F.A."/>
            <person name="Carvalho A.F."/>
            <person name="Soares S.C."/>
            <person name="Pereira F.L."/>
            <person name="Azevedo V.A."/>
        </authorList>
    </citation>
    <scope>NUCLEOTIDE SEQUENCE [LARGE SCALE GENOMIC DNA]</scope>
    <source>
        <strain evidence="1 2">WS74</strain>
    </source>
</reference>
<gene>
    <name evidence="1" type="ORF">WS74_0814</name>
</gene>
<organism evidence="1 2">
    <name type="scientific">Weissella ceti</name>
    <dbReference type="NCBI Taxonomy" id="759620"/>
    <lineage>
        <taxon>Bacteria</taxon>
        <taxon>Bacillati</taxon>
        <taxon>Bacillota</taxon>
        <taxon>Bacilli</taxon>
        <taxon>Lactobacillales</taxon>
        <taxon>Lactobacillaceae</taxon>
        <taxon>Weissella</taxon>
    </lineage>
</organism>
<keyword evidence="2" id="KW-1185">Reference proteome</keyword>
<dbReference type="AlphaFoldDB" id="A0A088GGG2"/>
<dbReference type="KEGG" id="wct:WS74_0814"/>
<protein>
    <submittedName>
        <fullName evidence="1">Uncharacterized protein</fullName>
    </submittedName>
</protein>
<dbReference type="RefSeq" id="WP_038536225.1">
    <property type="nucleotide sequence ID" value="NZ_CP009223.1"/>
</dbReference>
<accession>A0A088GGG2</accession>